<feature type="repeat" description="TPR" evidence="3">
    <location>
        <begin position="237"/>
        <end position="270"/>
    </location>
</feature>
<comment type="caution">
    <text evidence="5">The sequence shown here is derived from an EMBL/GenBank/DDBJ whole genome shotgun (WGS) entry which is preliminary data.</text>
</comment>
<feature type="repeat" description="TPR" evidence="3">
    <location>
        <begin position="100"/>
        <end position="133"/>
    </location>
</feature>
<comment type="subcellular location">
    <subcellularLocation>
        <location evidence="2">Cell membrane</location>
    </subcellularLocation>
</comment>
<dbReference type="SMART" id="SM00028">
    <property type="entry name" value="TPR"/>
    <property type="match status" value="4"/>
</dbReference>
<organism evidence="5 6">
    <name type="scientific">Vibrio brasiliensis LMG 20546</name>
    <dbReference type="NCBI Taxonomy" id="945543"/>
    <lineage>
        <taxon>Bacteria</taxon>
        <taxon>Pseudomonadati</taxon>
        <taxon>Pseudomonadota</taxon>
        <taxon>Gammaproteobacteria</taxon>
        <taxon>Vibrionales</taxon>
        <taxon>Vibrionaceae</taxon>
        <taxon>Vibrio</taxon>
        <taxon>Vibrio oreintalis group</taxon>
    </lineage>
</organism>
<keyword evidence="6" id="KW-1185">Reference proteome</keyword>
<keyword evidence="1 2" id="KW-1003">Cell membrane</keyword>
<dbReference type="SUPFAM" id="SSF48452">
    <property type="entry name" value="TPR-like"/>
    <property type="match status" value="1"/>
</dbReference>
<sequence>MKWFQTASLSLALLITAGCASTSSNDAQWLYPPMAVPLQASVQQEVQIARLSQLLQRPDLSNDIRAKMLFERGNYYDSVGLRDLARLDYNQSLALNPAQPDLFNLLGVYFTQVGEFDAAYDAFDSTLELAPDNSYAARNRAIALYYGDRIDLALEDMQKHYLEDPSDPFRALWRYIIKMEKEPQIARQELIDSYQARDEQWGWVLVAITLGDVTEDQAFKAILAGTRDNTVLAQRLTEAYFYLGKRYQTEGDYASAISLYKLAISFNVFEYVEHRYSFLELNRIYNQVKAEHLAKNKEKAMQAKNSH</sequence>
<dbReference type="Gene3D" id="1.25.40.10">
    <property type="entry name" value="Tetratricopeptide repeat domain"/>
    <property type="match status" value="1"/>
</dbReference>
<dbReference type="RefSeq" id="WP_006877787.1">
    <property type="nucleotide sequence ID" value="NZ_AEVS01000010.1"/>
</dbReference>
<feature type="chain" id="PRO_5003227237" description="Lipoprotein NlpI" evidence="4">
    <location>
        <begin position="21"/>
        <end position="307"/>
    </location>
</feature>
<dbReference type="PROSITE" id="PS50005">
    <property type="entry name" value="TPR"/>
    <property type="match status" value="2"/>
</dbReference>
<dbReference type="InterPro" id="IPR011990">
    <property type="entry name" value="TPR-like_helical_dom_sf"/>
</dbReference>
<gene>
    <name evidence="5" type="ORF">VIBR0546_02061</name>
</gene>
<feature type="signal peptide" evidence="4">
    <location>
        <begin position="1"/>
        <end position="20"/>
    </location>
</feature>
<dbReference type="EMBL" id="AEVS01000010">
    <property type="protein sequence ID" value="EGA67350.1"/>
    <property type="molecule type" value="Genomic_DNA"/>
</dbReference>
<protein>
    <recommendedName>
        <fullName evidence="2">Lipoprotein NlpI</fullName>
    </recommendedName>
</protein>
<comment type="subunit">
    <text evidence="2">Homodimer.</text>
</comment>
<evidence type="ECO:0000256" key="4">
    <source>
        <dbReference type="SAM" id="SignalP"/>
    </source>
</evidence>
<evidence type="ECO:0000313" key="6">
    <source>
        <dbReference type="Proteomes" id="UP000004371"/>
    </source>
</evidence>
<evidence type="ECO:0000256" key="1">
    <source>
        <dbReference type="ARBA" id="ARBA00022475"/>
    </source>
</evidence>
<dbReference type="InterPro" id="IPR023605">
    <property type="entry name" value="Lipoprotein_NlpI"/>
</dbReference>
<keyword evidence="3" id="KW-0802">TPR repeat</keyword>
<name>E8LPM6_9VIBR</name>
<dbReference type="Proteomes" id="UP000004371">
    <property type="component" value="Unassembled WGS sequence"/>
</dbReference>
<comment type="function">
    <text evidence="2">May be involved in cell division.</text>
</comment>
<dbReference type="GO" id="GO:0005886">
    <property type="term" value="C:plasma membrane"/>
    <property type="evidence" value="ECO:0007669"/>
    <property type="project" value="UniProtKB-SubCell"/>
</dbReference>
<dbReference type="eggNOG" id="COG4785">
    <property type="taxonomic scope" value="Bacteria"/>
</dbReference>
<dbReference type="AlphaFoldDB" id="E8LPM6"/>
<keyword evidence="4" id="KW-0732">Signal</keyword>
<evidence type="ECO:0000313" key="5">
    <source>
        <dbReference type="EMBL" id="EGA67350.1"/>
    </source>
</evidence>
<keyword evidence="5" id="KW-0449">Lipoprotein</keyword>
<dbReference type="NCBIfam" id="NF008391">
    <property type="entry name" value="PRK11189.1"/>
    <property type="match status" value="1"/>
</dbReference>
<proteinExistence type="predicted"/>
<dbReference type="PROSITE" id="PS51257">
    <property type="entry name" value="PROKAR_LIPOPROTEIN"/>
    <property type="match status" value="1"/>
</dbReference>
<accession>E8LPM6</accession>
<evidence type="ECO:0000256" key="3">
    <source>
        <dbReference type="PROSITE-ProRule" id="PRU00339"/>
    </source>
</evidence>
<reference evidence="5 6" key="1">
    <citation type="journal article" date="2012" name="Int. J. Syst. Evol. Microbiol.">
        <title>Vibrio caribbeanicus sp. nov., isolated from the marine sponge Scleritoderma cyanea.</title>
        <authorList>
            <person name="Hoffmann M."/>
            <person name="Monday S.R."/>
            <person name="Allard M.W."/>
            <person name="Strain E.A."/>
            <person name="Whittaker P."/>
            <person name="Naum M."/>
            <person name="McCarthy P.J."/>
            <person name="Lopez J.V."/>
            <person name="Fischer M."/>
            <person name="Brown E.W."/>
        </authorList>
    </citation>
    <scope>NUCLEOTIDE SEQUENCE [LARGE SCALE GENOMIC DNA]</scope>
    <source>
        <strain evidence="5 6">LMG 20546</strain>
    </source>
</reference>
<dbReference type="OrthoDB" id="509324at2"/>
<dbReference type="STRING" id="945543.VIBR0546_02061"/>
<dbReference type="InterPro" id="IPR019734">
    <property type="entry name" value="TPR_rpt"/>
</dbReference>
<evidence type="ECO:0000256" key="2">
    <source>
        <dbReference type="PIRNR" id="PIRNR004654"/>
    </source>
</evidence>
<keyword evidence="2" id="KW-0472">Membrane</keyword>
<dbReference type="PIRSF" id="PIRSF004654">
    <property type="entry name" value="NlpI"/>
    <property type="match status" value="1"/>
</dbReference>